<gene>
    <name evidence="1" type="ORF">FNJ53_11435</name>
</gene>
<keyword evidence="1" id="KW-0547">Nucleotide-binding</keyword>
<sequence length="351" mass="39561">MEGKNKLAFNITSGPTAYAQKVVLYGVEGIGKSTFASQFPNAVFIDIEGSTSNMDVMRMPSPRSWQMIMDEVEDVKQRQICQTLIIDSGDWAERKCKEQLAVLGKWTDSTNDYGAKYVSLEKEFGHLVNKLSDVVETGINVVVTAHAKLKKKEEPDQMGAYDRYQLKMEDKTGAMLKEWADMVLFANYETTIVTDSKTNSKKATGGQRVMFAAHHPGWDAKNRHNLPDKLPLEFGAIAHIFQKQATPPVQMQPPVEQPQQEQVTAATTVETPQENNFGREPNIIDPAIPKELAQLMSVNEVTEEEIRRLVAEKGFRPYEMLVKDYPDDLIQGGLVAQWDKIFTEIKAKRAY</sequence>
<comment type="caution">
    <text evidence="1">The sequence shown here is derived from an EMBL/GenBank/DDBJ whole genome shotgun (WGS) entry which is preliminary data.</text>
</comment>
<organism evidence="1 2">
    <name type="scientific">Lactococcus lactis</name>
    <dbReference type="NCBI Taxonomy" id="1358"/>
    <lineage>
        <taxon>Bacteria</taxon>
        <taxon>Bacillati</taxon>
        <taxon>Bacillota</taxon>
        <taxon>Bacilli</taxon>
        <taxon>Lactobacillales</taxon>
        <taxon>Streptococcaceae</taxon>
        <taxon>Lactococcus</taxon>
    </lineage>
</organism>
<accession>A0A552YZ00</accession>
<dbReference type="Proteomes" id="UP000317167">
    <property type="component" value="Unassembled WGS sequence"/>
</dbReference>
<reference evidence="1 2" key="1">
    <citation type="submission" date="2019-07" db="EMBL/GenBank/DDBJ databases">
        <title>Draft genome of 7 Lactococcus lactis strains isolated from an artisanal cheese production.</title>
        <authorList>
            <person name="Biolcati F."/>
            <person name="Bottero M.T."/>
            <person name="Dalmasso A."/>
            <person name="Mcauliffe O."/>
        </authorList>
    </citation>
    <scope>NUCLEOTIDE SEQUENCE [LARGE SCALE GENOMIC DNA]</scope>
    <source>
        <strain evidence="1 2">MRS45.2</strain>
    </source>
</reference>
<dbReference type="GO" id="GO:0005524">
    <property type="term" value="F:ATP binding"/>
    <property type="evidence" value="ECO:0007669"/>
    <property type="project" value="UniProtKB-KW"/>
</dbReference>
<proteinExistence type="predicted"/>
<evidence type="ECO:0000313" key="1">
    <source>
        <dbReference type="EMBL" id="TRW72504.1"/>
    </source>
</evidence>
<evidence type="ECO:0000313" key="2">
    <source>
        <dbReference type="Proteomes" id="UP000317167"/>
    </source>
</evidence>
<keyword evidence="1" id="KW-0067">ATP-binding</keyword>
<dbReference type="Pfam" id="PF13479">
    <property type="entry name" value="AAA_24"/>
    <property type="match status" value="1"/>
</dbReference>
<dbReference type="EMBL" id="VJWV01000013">
    <property type="protein sequence ID" value="TRW72504.1"/>
    <property type="molecule type" value="Genomic_DNA"/>
</dbReference>
<protein>
    <submittedName>
        <fullName evidence="1">ATP-binding protein</fullName>
    </submittedName>
</protein>
<name>A0A552YZ00_9LACT</name>
<dbReference type="AlphaFoldDB" id="A0A552YZ00"/>